<dbReference type="Proteomes" id="UP000092445">
    <property type="component" value="Unassembled WGS sequence"/>
</dbReference>
<keyword evidence="1" id="KW-1133">Transmembrane helix</keyword>
<proteinExistence type="predicted"/>
<dbReference type="EnsemblMetazoa" id="GPAI015773-RA">
    <property type="protein sequence ID" value="GPAI015773-PA"/>
    <property type="gene ID" value="GPAI015773"/>
</dbReference>
<evidence type="ECO:0000313" key="3">
    <source>
        <dbReference type="Proteomes" id="UP000092445"/>
    </source>
</evidence>
<evidence type="ECO:0000313" key="2">
    <source>
        <dbReference type="EnsemblMetazoa" id="GPAI015773-PA"/>
    </source>
</evidence>
<reference evidence="2" key="2">
    <citation type="submission" date="2020-05" db="UniProtKB">
        <authorList>
            <consortium name="EnsemblMetazoa"/>
        </authorList>
    </citation>
    <scope>IDENTIFICATION</scope>
    <source>
        <strain evidence="2">IAEA</strain>
    </source>
</reference>
<organism evidence="2 3">
    <name type="scientific">Glossina pallidipes</name>
    <name type="common">Tsetse fly</name>
    <dbReference type="NCBI Taxonomy" id="7398"/>
    <lineage>
        <taxon>Eukaryota</taxon>
        <taxon>Metazoa</taxon>
        <taxon>Ecdysozoa</taxon>
        <taxon>Arthropoda</taxon>
        <taxon>Hexapoda</taxon>
        <taxon>Insecta</taxon>
        <taxon>Pterygota</taxon>
        <taxon>Neoptera</taxon>
        <taxon>Endopterygota</taxon>
        <taxon>Diptera</taxon>
        <taxon>Brachycera</taxon>
        <taxon>Muscomorpha</taxon>
        <taxon>Hippoboscoidea</taxon>
        <taxon>Glossinidae</taxon>
        <taxon>Glossina</taxon>
    </lineage>
</organism>
<evidence type="ECO:0000256" key="1">
    <source>
        <dbReference type="SAM" id="Phobius"/>
    </source>
</evidence>
<feature type="transmembrane region" description="Helical" evidence="1">
    <location>
        <begin position="60"/>
        <end position="79"/>
    </location>
</feature>
<accession>A0A1A9ZIL9</accession>
<protein>
    <submittedName>
        <fullName evidence="2">Uncharacterized protein</fullName>
    </submittedName>
</protein>
<keyword evidence="3" id="KW-1185">Reference proteome</keyword>
<keyword evidence="1" id="KW-0472">Membrane</keyword>
<dbReference type="VEuPathDB" id="VectorBase:GPAI015773"/>
<dbReference type="AlphaFoldDB" id="A0A1A9ZIL9"/>
<sequence length="108" mass="12199">MEKIFLQIATLAALMLKADKWPQCNNHHLEPLKITYINGCANMCPDSRKILSFRPSINTLPFILVIWSVCLGISYIGVLSHSSYTMKYSEDFFCISILLSSGGIDYFS</sequence>
<reference evidence="3" key="1">
    <citation type="submission" date="2014-03" db="EMBL/GenBank/DDBJ databases">
        <authorList>
            <person name="Aksoy S."/>
            <person name="Warren W."/>
            <person name="Wilson R.K."/>
        </authorList>
    </citation>
    <scope>NUCLEOTIDE SEQUENCE [LARGE SCALE GENOMIC DNA]</scope>
    <source>
        <strain evidence="3">IAEA</strain>
    </source>
</reference>
<name>A0A1A9ZIL9_GLOPL</name>
<keyword evidence="1" id="KW-0812">Transmembrane</keyword>